<comment type="caution">
    <text evidence="1">The sequence shown here is derived from an EMBL/GenBank/DDBJ whole genome shotgun (WGS) entry which is preliminary data.</text>
</comment>
<organism evidence="1 2">
    <name type="scientific">Providencia rettgeri</name>
    <dbReference type="NCBI Taxonomy" id="587"/>
    <lineage>
        <taxon>Bacteria</taxon>
        <taxon>Pseudomonadati</taxon>
        <taxon>Pseudomonadota</taxon>
        <taxon>Gammaproteobacteria</taxon>
        <taxon>Enterobacterales</taxon>
        <taxon>Morganellaceae</taxon>
        <taxon>Providencia</taxon>
    </lineage>
</organism>
<evidence type="ECO:0000313" key="2">
    <source>
        <dbReference type="Proteomes" id="UP000834611"/>
    </source>
</evidence>
<accession>A0A9N8D3A2</accession>
<reference evidence="1" key="1">
    <citation type="submission" date="2020-05" db="EMBL/GenBank/DDBJ databases">
        <authorList>
            <person name="Delgado-Blas J."/>
        </authorList>
    </citation>
    <scope>NUCLEOTIDE SEQUENCE</scope>
    <source>
        <strain evidence="1">BB1453</strain>
    </source>
</reference>
<dbReference type="EMBL" id="CAHPSF010000003">
    <property type="protein sequence ID" value="CAB5689542.1"/>
    <property type="molecule type" value="Genomic_DNA"/>
</dbReference>
<sequence length="49" mass="5736">MFGGKNNFIESISINKLSFQSLEEASKNWVPLFSVANTIWSQRFERHVF</sequence>
<dbReference type="AlphaFoldDB" id="A0A9N8D3A2"/>
<evidence type="ECO:0000313" key="1">
    <source>
        <dbReference type="EMBL" id="CAB5689542.1"/>
    </source>
</evidence>
<protein>
    <submittedName>
        <fullName evidence="1">Uncharacterized protein</fullName>
    </submittedName>
</protein>
<dbReference type="Proteomes" id="UP000834611">
    <property type="component" value="Unassembled WGS sequence"/>
</dbReference>
<gene>
    <name evidence="1" type="ORF">GHA_01814</name>
</gene>
<name>A0A9N8D3A2_PRORE</name>
<proteinExistence type="predicted"/>